<dbReference type="AlphaFoldDB" id="A0A6M1S2R3"/>
<keyword evidence="2" id="KW-1003">Cell membrane</keyword>
<evidence type="ECO:0000256" key="4">
    <source>
        <dbReference type="ARBA" id="ARBA00022692"/>
    </source>
</evidence>
<accession>A0A6M1S2R3</accession>
<feature type="transmembrane region" description="Helical" evidence="8">
    <location>
        <begin position="78"/>
        <end position="96"/>
    </location>
</feature>
<evidence type="ECO:0000256" key="7">
    <source>
        <dbReference type="ARBA" id="ARBA00024033"/>
    </source>
</evidence>
<gene>
    <name evidence="9" type="ORF">G6N76_07660</name>
</gene>
<keyword evidence="5 8" id="KW-1133">Transmembrane helix</keyword>
<dbReference type="Pfam" id="PF09594">
    <property type="entry name" value="GT87"/>
    <property type="match status" value="1"/>
</dbReference>
<feature type="transmembrane region" description="Helical" evidence="8">
    <location>
        <begin position="102"/>
        <end position="128"/>
    </location>
</feature>
<comment type="caution">
    <text evidence="9">The sequence shown here is derived from an EMBL/GenBank/DDBJ whole genome shotgun (WGS) entry which is preliminary data.</text>
</comment>
<organism evidence="9 10">
    <name type="scientific">Rhizobium daejeonense</name>
    <dbReference type="NCBI Taxonomy" id="240521"/>
    <lineage>
        <taxon>Bacteria</taxon>
        <taxon>Pseudomonadati</taxon>
        <taxon>Pseudomonadota</taxon>
        <taxon>Alphaproteobacteria</taxon>
        <taxon>Hyphomicrobiales</taxon>
        <taxon>Rhizobiaceae</taxon>
        <taxon>Rhizobium/Agrobacterium group</taxon>
        <taxon>Rhizobium</taxon>
    </lineage>
</organism>
<feature type="transmembrane region" description="Helical" evidence="8">
    <location>
        <begin position="281"/>
        <end position="299"/>
    </location>
</feature>
<evidence type="ECO:0000313" key="9">
    <source>
        <dbReference type="EMBL" id="NGO63547.1"/>
    </source>
</evidence>
<evidence type="ECO:0000256" key="2">
    <source>
        <dbReference type="ARBA" id="ARBA00022475"/>
    </source>
</evidence>
<evidence type="ECO:0000256" key="1">
    <source>
        <dbReference type="ARBA" id="ARBA00004651"/>
    </source>
</evidence>
<keyword evidence="6 8" id="KW-0472">Membrane</keyword>
<feature type="transmembrane region" description="Helical" evidence="8">
    <location>
        <begin position="20"/>
        <end position="43"/>
    </location>
</feature>
<evidence type="ECO:0000256" key="8">
    <source>
        <dbReference type="SAM" id="Phobius"/>
    </source>
</evidence>
<keyword evidence="3" id="KW-0808">Transferase</keyword>
<feature type="transmembrane region" description="Helical" evidence="8">
    <location>
        <begin position="249"/>
        <end position="269"/>
    </location>
</feature>
<dbReference type="GO" id="GO:0016758">
    <property type="term" value="F:hexosyltransferase activity"/>
    <property type="evidence" value="ECO:0007669"/>
    <property type="project" value="InterPro"/>
</dbReference>
<evidence type="ECO:0000256" key="6">
    <source>
        <dbReference type="ARBA" id="ARBA00023136"/>
    </source>
</evidence>
<feature type="transmembrane region" description="Helical" evidence="8">
    <location>
        <begin position="213"/>
        <end position="237"/>
    </location>
</feature>
<dbReference type="Proteomes" id="UP000477849">
    <property type="component" value="Unassembled WGS sequence"/>
</dbReference>
<dbReference type="RefSeq" id="WP_163903965.1">
    <property type="nucleotide sequence ID" value="NZ_CP048427.1"/>
</dbReference>
<feature type="transmembrane region" description="Helical" evidence="8">
    <location>
        <begin position="376"/>
        <end position="395"/>
    </location>
</feature>
<evidence type="ECO:0000313" key="10">
    <source>
        <dbReference type="Proteomes" id="UP000477849"/>
    </source>
</evidence>
<keyword evidence="4 8" id="KW-0812">Transmembrane</keyword>
<evidence type="ECO:0000256" key="5">
    <source>
        <dbReference type="ARBA" id="ARBA00022989"/>
    </source>
</evidence>
<sequence length="407" mass="43627">MITTGSQEAWRKGWRQRPLLLIISLAGIALFAALVGFMLGLINPDADVFAGRNHVNVWLGSSLLLSGNAMELFRGAEVYSTHVLSVFGVGAGWQYWSYLPHALLVFAPFSLMPYLPSALVFLMATLALYGHAVSLQDRDFPPFSALLLLPFLLANILAADSGYLTAALMLYGLGLRDRHPVLAGIAIGVLTIKPQLGLLLPVLLIFEGNWRTFLAAVATALVMVALSLALVGVNGWIGYAAFNAPYQIYLMNNLGGFFPNLVPSVFGSMRSLGFPAEAARLFHMPVALAAIAAFIWSLMRLQSPLARSRSLLYATFLISPYTQSHDLGALAALAALAARPEPALPRSLAMLRIILSVLVALVPLVTLLLGLKGLPLAPLVLLLAYGLTLATDRMLEASAAPARVQMA</sequence>
<dbReference type="InterPro" id="IPR018584">
    <property type="entry name" value="GT87"/>
</dbReference>
<reference evidence="9 10" key="1">
    <citation type="submission" date="2020-02" db="EMBL/GenBank/DDBJ databases">
        <title>Genome sequence of the type strain CCBAU10050 of Rhizobium daejeonense.</title>
        <authorList>
            <person name="Gao J."/>
            <person name="Sun J."/>
        </authorList>
    </citation>
    <scope>NUCLEOTIDE SEQUENCE [LARGE SCALE GENOMIC DNA]</scope>
    <source>
        <strain evidence="9 10">CCBAU10050</strain>
    </source>
</reference>
<feature type="transmembrane region" description="Helical" evidence="8">
    <location>
        <begin position="349"/>
        <end position="370"/>
    </location>
</feature>
<protein>
    <submittedName>
        <fullName evidence="9">DUF2029 domain-containing protein</fullName>
    </submittedName>
</protein>
<feature type="transmembrane region" description="Helical" evidence="8">
    <location>
        <begin position="179"/>
        <end position="206"/>
    </location>
</feature>
<keyword evidence="10" id="KW-1185">Reference proteome</keyword>
<dbReference type="GO" id="GO:0005886">
    <property type="term" value="C:plasma membrane"/>
    <property type="evidence" value="ECO:0007669"/>
    <property type="project" value="UniProtKB-SubCell"/>
</dbReference>
<proteinExistence type="inferred from homology"/>
<comment type="similarity">
    <text evidence="7">Belongs to the glycosyltransferase 87 family.</text>
</comment>
<evidence type="ECO:0000256" key="3">
    <source>
        <dbReference type="ARBA" id="ARBA00022679"/>
    </source>
</evidence>
<comment type="subcellular location">
    <subcellularLocation>
        <location evidence="1">Cell membrane</location>
        <topology evidence="1">Multi-pass membrane protein</topology>
    </subcellularLocation>
</comment>
<dbReference type="EMBL" id="JAAKZH010000002">
    <property type="protein sequence ID" value="NGO63547.1"/>
    <property type="molecule type" value="Genomic_DNA"/>
</dbReference>
<name>A0A6M1S2R3_9HYPH</name>
<feature type="transmembrane region" description="Helical" evidence="8">
    <location>
        <begin position="140"/>
        <end position="159"/>
    </location>
</feature>